<dbReference type="InterPro" id="IPR013103">
    <property type="entry name" value="RVT_2"/>
</dbReference>
<sequence>MDKLQRDGVLQLTHDESLEKCKSCIFRKMVRKCFPHQVERAQMYVAFLRLCQERVLVTSLPLQMILAIMGYALESVVRILNMVQTKKVERMPYEIWHGKAPMLSYLRYPKEMIGYYFYYPLENKIFVARNAEFFKKNLMVQEASRSHGPLKSSGSDKGLEIIQEEDTQPSENNSEEHNDVAPIVVERQNVKVHIHRSARIPQAPDIYGFYVDVVEYELRDLDKPPNYKDALSDPRSDKWLEAMNTEMQFIKDNQVWVLVELPPNDYEETFSPVVDIRAIRILLAIIAFYDYEIWQMDVKTAFLNGHLSKDVYMVQPLGFMGPKHPNKFCKLQHFIYGWKQASRSWNKRENHKEILDGNSKKGYTPMIEKRDYRKSQGAKTPSEVQRMQRVPYASAIGSIIEIYWTAVKTILNYLRNTKDMVLVYGAKPEAVLKVSCYVDASFQTNKDDTKSQMGYVFVLNGGVVD</sequence>
<gene>
    <name evidence="2" type="ORF">Tco_0819306</name>
</gene>
<protein>
    <submittedName>
        <fullName evidence="2">Retrotransposon protein, putative, ty1-copia subclass</fullName>
    </submittedName>
</protein>
<evidence type="ECO:0000313" key="2">
    <source>
        <dbReference type="EMBL" id="GJS98136.1"/>
    </source>
</evidence>
<dbReference type="Proteomes" id="UP001151760">
    <property type="component" value="Unassembled WGS sequence"/>
</dbReference>
<dbReference type="EMBL" id="BQNB010012019">
    <property type="protein sequence ID" value="GJS98136.1"/>
    <property type="molecule type" value="Genomic_DNA"/>
</dbReference>
<proteinExistence type="predicted"/>
<comment type="caution">
    <text evidence="2">The sequence shown here is derived from an EMBL/GenBank/DDBJ whole genome shotgun (WGS) entry which is preliminary data.</text>
</comment>
<reference evidence="2" key="1">
    <citation type="journal article" date="2022" name="Int. J. Mol. Sci.">
        <title>Draft Genome of Tanacetum Coccineum: Genomic Comparison of Closely Related Tanacetum-Family Plants.</title>
        <authorList>
            <person name="Yamashiro T."/>
            <person name="Shiraishi A."/>
            <person name="Nakayama K."/>
            <person name="Satake H."/>
        </authorList>
    </citation>
    <scope>NUCLEOTIDE SEQUENCE</scope>
</reference>
<dbReference type="Pfam" id="PF07727">
    <property type="entry name" value="RVT_2"/>
    <property type="match status" value="1"/>
</dbReference>
<reference evidence="2" key="2">
    <citation type="submission" date="2022-01" db="EMBL/GenBank/DDBJ databases">
        <authorList>
            <person name="Yamashiro T."/>
            <person name="Shiraishi A."/>
            <person name="Satake H."/>
            <person name="Nakayama K."/>
        </authorList>
    </citation>
    <scope>NUCLEOTIDE SEQUENCE</scope>
</reference>
<name>A0ABQ5A993_9ASTR</name>
<organism evidence="2 3">
    <name type="scientific">Tanacetum coccineum</name>
    <dbReference type="NCBI Taxonomy" id="301880"/>
    <lineage>
        <taxon>Eukaryota</taxon>
        <taxon>Viridiplantae</taxon>
        <taxon>Streptophyta</taxon>
        <taxon>Embryophyta</taxon>
        <taxon>Tracheophyta</taxon>
        <taxon>Spermatophyta</taxon>
        <taxon>Magnoliopsida</taxon>
        <taxon>eudicotyledons</taxon>
        <taxon>Gunneridae</taxon>
        <taxon>Pentapetalae</taxon>
        <taxon>asterids</taxon>
        <taxon>campanulids</taxon>
        <taxon>Asterales</taxon>
        <taxon>Asteraceae</taxon>
        <taxon>Asteroideae</taxon>
        <taxon>Anthemideae</taxon>
        <taxon>Anthemidinae</taxon>
        <taxon>Tanacetum</taxon>
    </lineage>
</organism>
<evidence type="ECO:0000313" key="3">
    <source>
        <dbReference type="Proteomes" id="UP001151760"/>
    </source>
</evidence>
<evidence type="ECO:0000259" key="1">
    <source>
        <dbReference type="Pfam" id="PF07727"/>
    </source>
</evidence>
<accession>A0ABQ5A993</accession>
<keyword evidence="3" id="KW-1185">Reference proteome</keyword>
<feature type="domain" description="Reverse transcriptase Ty1/copia-type" evidence="1">
    <location>
        <begin position="260"/>
        <end position="348"/>
    </location>
</feature>